<dbReference type="Pfam" id="PF13338">
    <property type="entry name" value="AbiEi_4"/>
    <property type="match status" value="1"/>
</dbReference>
<evidence type="ECO:0000259" key="1">
    <source>
        <dbReference type="Pfam" id="PF13338"/>
    </source>
</evidence>
<accession>A0A2K2H7Y3</accession>
<comment type="caution">
    <text evidence="2">The sequence shown here is derived from an EMBL/GenBank/DDBJ whole genome shotgun (WGS) entry which is preliminary data.</text>
</comment>
<evidence type="ECO:0000313" key="2">
    <source>
        <dbReference type="EMBL" id="PNU19340.1"/>
    </source>
</evidence>
<evidence type="ECO:0000313" key="3">
    <source>
        <dbReference type="Proteomes" id="UP000236340"/>
    </source>
</evidence>
<name>A0A2K2H7Y3_9BACT</name>
<organism evidence="2 3">
    <name type="scientific">Geothermobacter hydrogeniphilus</name>
    <dbReference type="NCBI Taxonomy" id="1969733"/>
    <lineage>
        <taxon>Bacteria</taxon>
        <taxon>Pseudomonadati</taxon>
        <taxon>Thermodesulfobacteriota</taxon>
        <taxon>Desulfuromonadia</taxon>
        <taxon>Desulfuromonadales</taxon>
        <taxon>Geothermobacteraceae</taxon>
        <taxon>Geothermobacter</taxon>
    </lineage>
</organism>
<dbReference type="AlphaFoldDB" id="A0A2K2H7Y3"/>
<dbReference type="RefSeq" id="WP_103116179.1">
    <property type="nucleotide sequence ID" value="NZ_PPFX01000033.1"/>
</dbReference>
<reference evidence="2 3" key="1">
    <citation type="journal article" date="2018" name="Genome Announc.">
        <title>Genome Sequence of Geothermobacter sp. HR-1 Iron Reducer from the Loihi Seamount.</title>
        <authorList>
            <person name="Smith H."/>
            <person name="Abuyen K."/>
            <person name="Tremblay J."/>
            <person name="Savalia P."/>
            <person name="Perez-Rodriguez I."/>
            <person name="Emerson D."/>
            <person name="Tully B."/>
            <person name="Amend J."/>
        </authorList>
    </citation>
    <scope>NUCLEOTIDE SEQUENCE [LARGE SCALE GENOMIC DNA]</scope>
    <source>
        <strain evidence="2 3">HR-1</strain>
    </source>
</reference>
<gene>
    <name evidence="2" type="ORF">C2E25_13105</name>
</gene>
<sequence length="198" mass="22056">MDRKQQILDLARAKGLIRAADVKAAGISRNYLYQMHKEGLLQKKAVGLYSLPGVPVTEHSALTEVAKRLPHAVVCLVSALNYHGITTQIPHEIWLSVPRGSWRPDVAYPPLNLTYVSGEAYSFGIQEHVINGVAVKIYTPAKTVADCFKFRNKVGLDVAIEALREVWRSRKATMDELFEAAGIDRVSKIMRPYLEATV</sequence>
<proteinExistence type="predicted"/>
<dbReference type="OrthoDB" id="9789781at2"/>
<dbReference type="EMBL" id="PPFX01000033">
    <property type="protein sequence ID" value="PNU19340.1"/>
    <property type="molecule type" value="Genomic_DNA"/>
</dbReference>
<dbReference type="InterPro" id="IPR025159">
    <property type="entry name" value="AbiEi_N"/>
</dbReference>
<feature type="domain" description="AbiEi antitoxin N-terminal" evidence="1">
    <location>
        <begin position="5"/>
        <end position="52"/>
    </location>
</feature>
<dbReference type="Proteomes" id="UP000236340">
    <property type="component" value="Unassembled WGS sequence"/>
</dbReference>
<protein>
    <submittedName>
        <fullName evidence="2">Transcriptional regulator</fullName>
    </submittedName>
</protein>